<feature type="region of interest" description="Disordered" evidence="1">
    <location>
        <begin position="71"/>
        <end position="90"/>
    </location>
</feature>
<proteinExistence type="predicted"/>
<evidence type="ECO:0000256" key="1">
    <source>
        <dbReference type="SAM" id="MobiDB-lite"/>
    </source>
</evidence>
<dbReference type="AlphaFoldDB" id="A0A2P2MYC1"/>
<evidence type="ECO:0000313" key="2">
    <source>
        <dbReference type="EMBL" id="MBX35204.1"/>
    </source>
</evidence>
<organism evidence="2">
    <name type="scientific">Rhizophora mucronata</name>
    <name type="common">Asiatic mangrove</name>
    <dbReference type="NCBI Taxonomy" id="61149"/>
    <lineage>
        <taxon>Eukaryota</taxon>
        <taxon>Viridiplantae</taxon>
        <taxon>Streptophyta</taxon>
        <taxon>Embryophyta</taxon>
        <taxon>Tracheophyta</taxon>
        <taxon>Spermatophyta</taxon>
        <taxon>Magnoliopsida</taxon>
        <taxon>eudicotyledons</taxon>
        <taxon>Gunneridae</taxon>
        <taxon>Pentapetalae</taxon>
        <taxon>rosids</taxon>
        <taxon>fabids</taxon>
        <taxon>Malpighiales</taxon>
        <taxon>Rhizophoraceae</taxon>
        <taxon>Rhizophora</taxon>
    </lineage>
</organism>
<protein>
    <submittedName>
        <fullName evidence="2">Uncharacterized protein</fullName>
    </submittedName>
</protein>
<accession>A0A2P2MYC1</accession>
<dbReference type="EMBL" id="GGEC01054720">
    <property type="protein sequence ID" value="MBX35204.1"/>
    <property type="molecule type" value="Transcribed_RNA"/>
</dbReference>
<reference evidence="2" key="1">
    <citation type="submission" date="2018-02" db="EMBL/GenBank/DDBJ databases">
        <title>Rhizophora mucronata_Transcriptome.</title>
        <authorList>
            <person name="Meera S.P."/>
            <person name="Sreeshan A."/>
            <person name="Augustine A."/>
        </authorList>
    </citation>
    <scope>NUCLEOTIDE SEQUENCE</scope>
    <source>
        <tissue evidence="2">Leaf</tissue>
    </source>
</reference>
<name>A0A2P2MYC1_RHIMU</name>
<sequence length="90" mass="9424">MFGPEYAMRLVKLLRGCEYGTPAACACNLVLATSRGLTMIAERTAAPAAEKALPPSPNFPSAELFDGLLREAGNPLSAPPATTESDIDKS</sequence>